<keyword evidence="2" id="KW-1185">Reference proteome</keyword>
<evidence type="ECO:0000313" key="1">
    <source>
        <dbReference type="EMBL" id="OAN45494.1"/>
    </source>
</evidence>
<gene>
    <name evidence="1" type="ORF">A6A03_14585</name>
</gene>
<evidence type="ECO:0000313" key="2">
    <source>
        <dbReference type="Proteomes" id="UP000078287"/>
    </source>
</evidence>
<sequence>MQAQAIAARTYAYWHIQRGSIINNSNEFQVFVPYAFERLNPAGRPDNVAEPCASANLHPYQRKVCAAVAPRWYVTTAATDLPIHAEFFADIPVRTLSGAPSYLQAVDDPISSHPDVTLNGHGRGMSQRGSGRWARGNRSFHLERDLGAWSVTWTRVEQLIVHYYTGVQLRDAAAGNAPLLPAARWNPLQIDWGTSDQRPPILWRGQRYPISVEVQNTGLEPWICSTPNVSYTLRYRWQKPGYGLLTGSGSATLCGTPPGDPSPLVGLVIENIPHWGAGAYTLWFDVHVVSVYGDYWLSELGWPAYGVSVCIDGPCKTQLPLVLRTES</sequence>
<organism evidence="1 2">
    <name type="scientific">Chloroflexus islandicus</name>
    <dbReference type="NCBI Taxonomy" id="1707952"/>
    <lineage>
        <taxon>Bacteria</taxon>
        <taxon>Bacillati</taxon>
        <taxon>Chloroflexota</taxon>
        <taxon>Chloroflexia</taxon>
        <taxon>Chloroflexales</taxon>
        <taxon>Chloroflexineae</taxon>
        <taxon>Chloroflexaceae</taxon>
        <taxon>Chloroflexus</taxon>
    </lineage>
</organism>
<evidence type="ECO:0008006" key="3">
    <source>
        <dbReference type="Google" id="ProtNLM"/>
    </source>
</evidence>
<proteinExistence type="predicted"/>
<dbReference type="EMBL" id="LWQS01000054">
    <property type="protein sequence ID" value="OAN45494.1"/>
    <property type="molecule type" value="Genomic_DNA"/>
</dbReference>
<name>A0A178MCA8_9CHLR</name>
<comment type="caution">
    <text evidence="1">The sequence shown here is derived from an EMBL/GenBank/DDBJ whole genome shotgun (WGS) entry which is preliminary data.</text>
</comment>
<protein>
    <recommendedName>
        <fullName evidence="3">Sporulation stage II protein D amidase enhancer LytB N-terminal domain-containing protein</fullName>
    </recommendedName>
</protein>
<accession>A0A178MCA8</accession>
<dbReference type="Proteomes" id="UP000078287">
    <property type="component" value="Unassembled WGS sequence"/>
</dbReference>
<reference evidence="1 2" key="1">
    <citation type="submission" date="2016-04" db="EMBL/GenBank/DDBJ databases">
        <title>Chloroflexus islandicus sp. nov., a thermophilic filamentous anoxygenic phototrophic bacterium from geyser Strokkur (Iceland).</title>
        <authorList>
            <person name="Gaisin V.A."/>
            <person name="Kalashnikov A.M."/>
            <person name="Sukhacheva M.V."/>
            <person name="Grouzdev D.S."/>
            <person name="Ivanov T.M."/>
            <person name="Kuznetsov B."/>
            <person name="Gorlenko V.M."/>
        </authorList>
    </citation>
    <scope>NUCLEOTIDE SEQUENCE [LARGE SCALE GENOMIC DNA]</scope>
    <source>
        <strain evidence="2">isl-2</strain>
    </source>
</reference>
<dbReference type="AlphaFoldDB" id="A0A178MCA8"/>